<accession>A0A2I4GY02</accession>
<dbReference type="InterPro" id="IPR032675">
    <property type="entry name" value="LRR_dom_sf"/>
</dbReference>
<dbReference type="RefSeq" id="XP_018848767.2">
    <property type="nucleotide sequence ID" value="XM_018993222.2"/>
</dbReference>
<proteinExistence type="predicted"/>
<dbReference type="OrthoDB" id="1517790at2759"/>
<dbReference type="SMART" id="SM00365">
    <property type="entry name" value="LRR_SD22"/>
    <property type="match status" value="5"/>
</dbReference>
<dbReference type="Pfam" id="PF13855">
    <property type="entry name" value="LRR_8"/>
    <property type="match status" value="1"/>
</dbReference>
<dbReference type="PROSITE" id="PS51450">
    <property type="entry name" value="LRR"/>
    <property type="match status" value="4"/>
</dbReference>
<protein>
    <submittedName>
        <fullName evidence="3">Dynein regulatory complex subunit 3</fullName>
    </submittedName>
</protein>
<name>A0A2I4GY02_JUGRE</name>
<sequence length="497" mass="55668">MARLSSEQVLKDNATSDPNSVPSLKLTYRALSDVSCLSEFKILEKLDLSFNNLSSLEGLKACVNLKWLAVVQNKLESLRGIEGLSKLTVLNAGKNKLRSMDEVGSLLSLRALILNDNEIISICRLDQIKDLTTLVLSRNPIREIGESLVKLKSITKLSLSNCQLQTIGSTLKSCVELKELRLAHNQISTLPDDLARNKKLQNLDLGNNVLLRWSDLKVLTSLANLRNLNLQGNPVSEQEKLPKKIKNALPNLKIFNAKPTDKYTKNENSEMDDKVDYSVNASNKLEVPREETRDGIGKINSKHHLMDGKDDCLDDAKGVDVKKKLKRNMQETNDNVSEKEVLICKDEKRDEIRRNNVKDRSEDSSDNARDLDVEKKSRKKKQKIGMLSQKEVEVHQEVVGEVKKKLKKKTKVEKGEFNVIDDPEVSFVELFAADSAGNSKYDYEKKIIDNTTQDTVGGLVTFSVKKKKAKRHGLGPSLDLYPTVEIGMGGASTWGDE</sequence>
<dbReference type="KEGG" id="jre:109011868"/>
<dbReference type="GO" id="GO:0015630">
    <property type="term" value="C:microtubule cytoskeleton"/>
    <property type="evidence" value="ECO:0000318"/>
    <property type="project" value="GO_Central"/>
</dbReference>
<dbReference type="PANTHER" id="PTHR46652:SF7">
    <property type="entry name" value="LEUCINE-RICH REPEAT AND IQ DOMAIN-CONTAINING PROTEIN 1"/>
    <property type="match status" value="1"/>
</dbReference>
<organism evidence="2 3">
    <name type="scientific">Juglans regia</name>
    <name type="common">English walnut</name>
    <dbReference type="NCBI Taxonomy" id="51240"/>
    <lineage>
        <taxon>Eukaryota</taxon>
        <taxon>Viridiplantae</taxon>
        <taxon>Streptophyta</taxon>
        <taxon>Embryophyta</taxon>
        <taxon>Tracheophyta</taxon>
        <taxon>Spermatophyta</taxon>
        <taxon>Magnoliopsida</taxon>
        <taxon>eudicotyledons</taxon>
        <taxon>Gunneridae</taxon>
        <taxon>Pentapetalae</taxon>
        <taxon>rosids</taxon>
        <taxon>fabids</taxon>
        <taxon>Fagales</taxon>
        <taxon>Juglandaceae</taxon>
        <taxon>Juglans</taxon>
    </lineage>
</organism>
<dbReference type="FunCoup" id="A0A2I4GY02">
    <property type="interactions" value="780"/>
</dbReference>
<dbReference type="SMART" id="SM00369">
    <property type="entry name" value="LRR_TYP"/>
    <property type="match status" value="5"/>
</dbReference>
<dbReference type="AlphaFoldDB" id="A0A2I4GY02"/>
<feature type="compositionally biased region" description="Basic and acidic residues" evidence="1">
    <location>
        <begin position="355"/>
        <end position="375"/>
    </location>
</feature>
<dbReference type="Proteomes" id="UP000235220">
    <property type="component" value="Chromosome 5"/>
</dbReference>
<dbReference type="GeneID" id="109011868"/>
<dbReference type="InterPro" id="IPR001611">
    <property type="entry name" value="Leu-rich_rpt"/>
</dbReference>
<evidence type="ECO:0000256" key="1">
    <source>
        <dbReference type="SAM" id="MobiDB-lite"/>
    </source>
</evidence>
<keyword evidence="2" id="KW-1185">Reference proteome</keyword>
<gene>
    <name evidence="3" type="primary">LOC109011868</name>
</gene>
<feature type="region of interest" description="Disordered" evidence="1">
    <location>
        <begin position="355"/>
        <end position="386"/>
    </location>
</feature>
<dbReference type="InterPro" id="IPR003591">
    <property type="entry name" value="Leu-rich_rpt_typical-subtyp"/>
</dbReference>
<reference evidence="3" key="1">
    <citation type="submission" date="2025-08" db="UniProtKB">
        <authorList>
            <consortium name="RefSeq"/>
        </authorList>
    </citation>
    <scope>IDENTIFICATION</scope>
    <source>
        <tissue evidence="3">Leaves</tissue>
    </source>
</reference>
<dbReference type="PANTHER" id="PTHR46652">
    <property type="entry name" value="LEUCINE-RICH REPEAT AND IQ DOMAIN-CONTAINING PROTEIN 1-RELATED"/>
    <property type="match status" value="1"/>
</dbReference>
<dbReference type="Gramene" id="Jr05_12200_p1">
    <property type="protein sequence ID" value="cds.Jr05_12200_p1"/>
    <property type="gene ID" value="Jr05_12200"/>
</dbReference>
<dbReference type="InterPro" id="IPR050836">
    <property type="entry name" value="SDS22/Internalin_LRR"/>
</dbReference>
<evidence type="ECO:0000313" key="3">
    <source>
        <dbReference type="RefSeq" id="XP_018848767.2"/>
    </source>
</evidence>
<dbReference type="Gene3D" id="3.80.10.10">
    <property type="entry name" value="Ribonuclease Inhibitor"/>
    <property type="match status" value="2"/>
</dbReference>
<dbReference type="SUPFAM" id="SSF52058">
    <property type="entry name" value="L domain-like"/>
    <property type="match status" value="1"/>
</dbReference>
<evidence type="ECO:0000313" key="2">
    <source>
        <dbReference type="Proteomes" id="UP000235220"/>
    </source>
</evidence>